<dbReference type="Pfam" id="PF00877">
    <property type="entry name" value="NLPC_P60"/>
    <property type="match status" value="1"/>
</dbReference>
<feature type="compositionally biased region" description="Basic and acidic residues" evidence="6">
    <location>
        <begin position="166"/>
        <end position="180"/>
    </location>
</feature>
<evidence type="ECO:0000313" key="9">
    <source>
        <dbReference type="Proteomes" id="UP000265719"/>
    </source>
</evidence>
<dbReference type="InterPro" id="IPR038765">
    <property type="entry name" value="Papain-like_cys_pep_sf"/>
</dbReference>
<dbReference type="SUPFAM" id="SSF54001">
    <property type="entry name" value="Cysteine proteinases"/>
    <property type="match status" value="1"/>
</dbReference>
<dbReference type="InterPro" id="IPR000064">
    <property type="entry name" value="NLP_P60_dom"/>
</dbReference>
<sequence>MDDDRHDRGFWCRRLTAAGVIAASLLALTPGVAHAEPTADEVREEIERLEQEFSELNEAYNKAKEEHEAAREKLEDINEDLEDTESELEELQGAVKALASTAYSGADYDSLLYLVGSSEPDDLLAQSADLNYLSASQQSRLDRYTEQKEKLEQLRDEAEETEEEAQEKLDEAEEARQEGEEKIEEQQALLDDLTAEEQAAATAGINTVSNSSGSSGTTYTGPATGNARVALEFAFNQVGKPYVWGGTGPNGYDCSGLTQAAWAAAGVSLPRVSQDQFYAGQRVSWDNIQAGDLLFFYNSTAPTHVGMATGDGRMVHASTSSKPIGVVDLTSYYRENFVGAVRP</sequence>
<protein>
    <submittedName>
        <fullName evidence="8">C40 family peptidase</fullName>
    </submittedName>
</protein>
<name>A0A399G0B7_9ACTN</name>
<dbReference type="PANTHER" id="PTHR47053:SF1">
    <property type="entry name" value="MUREIN DD-ENDOPEPTIDASE MEPH-RELATED"/>
    <property type="match status" value="1"/>
</dbReference>
<dbReference type="PROSITE" id="PS51935">
    <property type="entry name" value="NLPC_P60"/>
    <property type="match status" value="1"/>
</dbReference>
<proteinExistence type="inferred from homology"/>
<dbReference type="Gene3D" id="1.20.5.340">
    <property type="match status" value="1"/>
</dbReference>
<dbReference type="InterPro" id="IPR051202">
    <property type="entry name" value="Peptidase_C40"/>
</dbReference>
<keyword evidence="4" id="KW-0788">Thiol protease</keyword>
<feature type="signal peptide" evidence="7">
    <location>
        <begin position="1"/>
        <end position="35"/>
    </location>
</feature>
<evidence type="ECO:0000313" key="8">
    <source>
        <dbReference type="EMBL" id="UOE20141.1"/>
    </source>
</evidence>
<dbReference type="KEGG" id="thao:NI17_002530"/>
<gene>
    <name evidence="8" type="ORF">NI17_002530</name>
</gene>
<evidence type="ECO:0000256" key="4">
    <source>
        <dbReference type="ARBA" id="ARBA00022807"/>
    </source>
</evidence>
<dbReference type="EMBL" id="CP063196">
    <property type="protein sequence ID" value="UOE20141.1"/>
    <property type="molecule type" value="Genomic_DNA"/>
</dbReference>
<feature type="chain" id="PRO_5043960678" evidence="7">
    <location>
        <begin position="36"/>
        <end position="343"/>
    </location>
</feature>
<evidence type="ECO:0000256" key="3">
    <source>
        <dbReference type="ARBA" id="ARBA00022801"/>
    </source>
</evidence>
<keyword evidence="9" id="KW-1185">Reference proteome</keyword>
<reference evidence="8" key="1">
    <citation type="submission" date="2020-10" db="EMBL/GenBank/DDBJ databases">
        <title>De novo genome project of the cellulose decomposer Thermobifida halotolerans type strain.</title>
        <authorList>
            <person name="Nagy I."/>
            <person name="Horvath B."/>
            <person name="Kukolya J."/>
            <person name="Nagy I."/>
            <person name="Orsini M."/>
        </authorList>
    </citation>
    <scope>NUCLEOTIDE SEQUENCE</scope>
    <source>
        <strain evidence="8">DSM 44931</strain>
    </source>
</reference>
<evidence type="ECO:0000256" key="7">
    <source>
        <dbReference type="SAM" id="SignalP"/>
    </source>
</evidence>
<accession>A0A399G0B7</accession>
<keyword evidence="5" id="KW-0175">Coiled coil</keyword>
<dbReference type="GO" id="GO:0008234">
    <property type="term" value="F:cysteine-type peptidase activity"/>
    <property type="evidence" value="ECO:0007669"/>
    <property type="project" value="UniProtKB-KW"/>
</dbReference>
<dbReference type="RefSeq" id="WP_068689755.1">
    <property type="nucleotide sequence ID" value="NZ_CP063196.1"/>
</dbReference>
<dbReference type="AlphaFoldDB" id="A0A399G0B7"/>
<evidence type="ECO:0000256" key="6">
    <source>
        <dbReference type="SAM" id="MobiDB-lite"/>
    </source>
</evidence>
<evidence type="ECO:0000256" key="2">
    <source>
        <dbReference type="ARBA" id="ARBA00022670"/>
    </source>
</evidence>
<dbReference type="PANTHER" id="PTHR47053">
    <property type="entry name" value="MUREIN DD-ENDOPEPTIDASE MEPH-RELATED"/>
    <property type="match status" value="1"/>
</dbReference>
<keyword evidence="7" id="KW-0732">Signal</keyword>
<evidence type="ECO:0000256" key="5">
    <source>
        <dbReference type="SAM" id="Coils"/>
    </source>
</evidence>
<evidence type="ECO:0000256" key="1">
    <source>
        <dbReference type="ARBA" id="ARBA00007074"/>
    </source>
</evidence>
<dbReference type="GO" id="GO:0006508">
    <property type="term" value="P:proteolysis"/>
    <property type="evidence" value="ECO:0007669"/>
    <property type="project" value="UniProtKB-KW"/>
</dbReference>
<keyword evidence="3" id="KW-0378">Hydrolase</keyword>
<feature type="coiled-coil region" evidence="5">
    <location>
        <begin position="32"/>
        <end position="101"/>
    </location>
</feature>
<dbReference type="Proteomes" id="UP000265719">
    <property type="component" value="Chromosome"/>
</dbReference>
<dbReference type="OrthoDB" id="5244330at2"/>
<comment type="similarity">
    <text evidence="1">Belongs to the peptidase C40 family.</text>
</comment>
<dbReference type="Gene3D" id="3.90.1720.10">
    <property type="entry name" value="endopeptidase domain like (from Nostoc punctiforme)"/>
    <property type="match status" value="1"/>
</dbReference>
<feature type="region of interest" description="Disordered" evidence="6">
    <location>
        <begin position="154"/>
        <end position="183"/>
    </location>
</feature>
<organism evidence="8 9">
    <name type="scientific">Thermobifida halotolerans</name>
    <dbReference type="NCBI Taxonomy" id="483545"/>
    <lineage>
        <taxon>Bacteria</taxon>
        <taxon>Bacillati</taxon>
        <taxon>Actinomycetota</taxon>
        <taxon>Actinomycetes</taxon>
        <taxon>Streptosporangiales</taxon>
        <taxon>Nocardiopsidaceae</taxon>
        <taxon>Thermobifida</taxon>
    </lineage>
</organism>
<keyword evidence="2" id="KW-0645">Protease</keyword>